<organism evidence="2">
    <name type="scientific">marine metagenome</name>
    <dbReference type="NCBI Taxonomy" id="408172"/>
    <lineage>
        <taxon>unclassified sequences</taxon>
        <taxon>metagenomes</taxon>
        <taxon>ecological metagenomes</taxon>
    </lineage>
</organism>
<dbReference type="InterPro" id="IPR036249">
    <property type="entry name" value="Thioredoxin-like_sf"/>
</dbReference>
<evidence type="ECO:0000313" key="2">
    <source>
        <dbReference type="EMBL" id="SVD40200.1"/>
    </source>
</evidence>
<reference evidence="2" key="1">
    <citation type="submission" date="2018-05" db="EMBL/GenBank/DDBJ databases">
        <authorList>
            <person name="Lanie J.A."/>
            <person name="Ng W.-L."/>
            <person name="Kazmierczak K.M."/>
            <person name="Andrzejewski T.M."/>
            <person name="Davidsen T.M."/>
            <person name="Wayne K.J."/>
            <person name="Tettelin H."/>
            <person name="Glass J.I."/>
            <person name="Rusch D."/>
            <person name="Podicherti R."/>
            <person name="Tsui H.-C.T."/>
            <person name="Winkler M.E."/>
        </authorList>
    </citation>
    <scope>NUCLEOTIDE SEQUENCE</scope>
</reference>
<evidence type="ECO:0008006" key="3">
    <source>
        <dbReference type="Google" id="ProtNLM"/>
    </source>
</evidence>
<sequence length="288" mass="32589">VLLVGCSTVKTELSKAEEQEMLGQFAAHHQLKHRFAVQDKGEASKYYGVYGIPQIALVDQQGKVRMIKVGSGEQNARDVENSIRELLKLPPVKKPLPAKKLPPTKKPLPVRKPPLDPKKELKANPNDLRAYSNYMRALSGEFYTRLRESPEKAEQLLKEAEAFMRTIKPTEEKAQLTHRRMMSMPSSYRISIQVETTSFADLKKNFEAKVGSPSARRMYQMKASREIPSSMASQDPDKAEKKVLEEKKFLESLKAKVPDQIEDPEVAEKVALGITSLIERFLGGIERR</sequence>
<feature type="non-terminal residue" evidence="2">
    <location>
        <position position="1"/>
    </location>
</feature>
<feature type="non-terminal residue" evidence="2">
    <location>
        <position position="288"/>
    </location>
</feature>
<dbReference type="Gene3D" id="3.40.30.10">
    <property type="entry name" value="Glutaredoxin"/>
    <property type="match status" value="1"/>
</dbReference>
<feature type="compositionally biased region" description="Basic and acidic residues" evidence="1">
    <location>
        <begin position="113"/>
        <end position="122"/>
    </location>
</feature>
<dbReference type="EMBL" id="UINC01148366">
    <property type="protein sequence ID" value="SVD40200.1"/>
    <property type="molecule type" value="Genomic_DNA"/>
</dbReference>
<dbReference type="AlphaFoldDB" id="A0A382V162"/>
<accession>A0A382V162</accession>
<gene>
    <name evidence="2" type="ORF">METZ01_LOCUS393054</name>
</gene>
<protein>
    <recommendedName>
        <fullName evidence="3">Thioredoxin domain-containing protein</fullName>
    </recommendedName>
</protein>
<name>A0A382V162_9ZZZZ</name>
<feature type="region of interest" description="Disordered" evidence="1">
    <location>
        <begin position="93"/>
        <end position="123"/>
    </location>
</feature>
<evidence type="ECO:0000256" key="1">
    <source>
        <dbReference type="SAM" id="MobiDB-lite"/>
    </source>
</evidence>
<dbReference type="SUPFAM" id="SSF52833">
    <property type="entry name" value="Thioredoxin-like"/>
    <property type="match status" value="1"/>
</dbReference>
<proteinExistence type="predicted"/>